<evidence type="ECO:0000256" key="3">
    <source>
        <dbReference type="ARBA" id="ARBA00022679"/>
    </source>
</evidence>
<organism evidence="5 6">
    <name type="scientific">Rhizocola hellebori</name>
    <dbReference type="NCBI Taxonomy" id="1392758"/>
    <lineage>
        <taxon>Bacteria</taxon>
        <taxon>Bacillati</taxon>
        <taxon>Actinomycetota</taxon>
        <taxon>Actinomycetes</taxon>
        <taxon>Micromonosporales</taxon>
        <taxon>Micromonosporaceae</taxon>
        <taxon>Rhizocola</taxon>
    </lineage>
</organism>
<name>A0A8J3QJK0_9ACTN</name>
<dbReference type="InterPro" id="IPR013216">
    <property type="entry name" value="Methyltransf_11"/>
</dbReference>
<dbReference type="GO" id="GO:0032259">
    <property type="term" value="P:methylation"/>
    <property type="evidence" value="ECO:0007669"/>
    <property type="project" value="UniProtKB-KW"/>
</dbReference>
<dbReference type="PANTHER" id="PTHR44942:SF4">
    <property type="entry name" value="METHYLTRANSFERASE TYPE 11 DOMAIN-CONTAINING PROTEIN"/>
    <property type="match status" value="1"/>
</dbReference>
<dbReference type="PANTHER" id="PTHR44942">
    <property type="entry name" value="METHYLTRANSF_11 DOMAIN-CONTAINING PROTEIN"/>
    <property type="match status" value="1"/>
</dbReference>
<gene>
    <name evidence="5" type="ORF">Rhe02_98130</name>
</gene>
<dbReference type="InterPro" id="IPR051052">
    <property type="entry name" value="Diverse_substrate_MTase"/>
</dbReference>
<proteinExistence type="inferred from homology"/>
<comment type="similarity">
    <text evidence="1">Belongs to the methyltransferase superfamily.</text>
</comment>
<keyword evidence="3" id="KW-0808">Transferase</keyword>
<dbReference type="EMBL" id="BONY01000162">
    <property type="protein sequence ID" value="GIH11746.1"/>
    <property type="molecule type" value="Genomic_DNA"/>
</dbReference>
<evidence type="ECO:0000313" key="5">
    <source>
        <dbReference type="EMBL" id="GIH11746.1"/>
    </source>
</evidence>
<accession>A0A8J3QJK0</accession>
<dbReference type="SUPFAM" id="SSF53335">
    <property type="entry name" value="S-adenosyl-L-methionine-dependent methyltransferases"/>
    <property type="match status" value="1"/>
</dbReference>
<evidence type="ECO:0000313" key="6">
    <source>
        <dbReference type="Proteomes" id="UP000612899"/>
    </source>
</evidence>
<evidence type="ECO:0000256" key="1">
    <source>
        <dbReference type="ARBA" id="ARBA00008361"/>
    </source>
</evidence>
<sequence length="263" mass="28852">MPALDLVGGLLGQAQHVTVEGQRLLVVVDGHHKPQLLYTAHVCGNDHWVRQIPTGVYGSAQAAGYAFDRPPVHQHQVARFAVRGRVLDVGCGAGLSAAALHGHAEVVVGLEPNAGMLAYRRQVAPHAHFVVGRAEQLPFADAAFDMITAAGSLNYVDLDLFFAEARRVLRPGGVVVVYDFWPGPWYEIFERRYPSAPGYALDIEALRPRRYERFDVTVSMDHEASLRFMLTECAGADPGWLSEQLATLGPDFVFHSYLAEIVP</sequence>
<keyword evidence="6" id="KW-1185">Reference proteome</keyword>
<dbReference type="AlphaFoldDB" id="A0A8J3QJK0"/>
<dbReference type="Proteomes" id="UP000612899">
    <property type="component" value="Unassembled WGS sequence"/>
</dbReference>
<feature type="domain" description="Methyltransferase type 11" evidence="4">
    <location>
        <begin position="87"/>
        <end position="177"/>
    </location>
</feature>
<dbReference type="CDD" id="cd02440">
    <property type="entry name" value="AdoMet_MTases"/>
    <property type="match status" value="1"/>
</dbReference>
<dbReference type="Pfam" id="PF08241">
    <property type="entry name" value="Methyltransf_11"/>
    <property type="match status" value="1"/>
</dbReference>
<dbReference type="Gene3D" id="3.40.50.150">
    <property type="entry name" value="Vaccinia Virus protein VP39"/>
    <property type="match status" value="1"/>
</dbReference>
<keyword evidence="2" id="KW-0489">Methyltransferase</keyword>
<evidence type="ECO:0000259" key="4">
    <source>
        <dbReference type="Pfam" id="PF08241"/>
    </source>
</evidence>
<comment type="caution">
    <text evidence="5">The sequence shown here is derived from an EMBL/GenBank/DDBJ whole genome shotgun (WGS) entry which is preliminary data.</text>
</comment>
<reference evidence="5" key="1">
    <citation type="submission" date="2021-01" db="EMBL/GenBank/DDBJ databases">
        <title>Whole genome shotgun sequence of Rhizocola hellebori NBRC 109834.</title>
        <authorList>
            <person name="Komaki H."/>
            <person name="Tamura T."/>
        </authorList>
    </citation>
    <scope>NUCLEOTIDE SEQUENCE</scope>
    <source>
        <strain evidence="5">NBRC 109834</strain>
    </source>
</reference>
<dbReference type="InterPro" id="IPR029063">
    <property type="entry name" value="SAM-dependent_MTases_sf"/>
</dbReference>
<dbReference type="GO" id="GO:0008757">
    <property type="term" value="F:S-adenosylmethionine-dependent methyltransferase activity"/>
    <property type="evidence" value="ECO:0007669"/>
    <property type="project" value="InterPro"/>
</dbReference>
<protein>
    <recommendedName>
        <fullName evidence="4">Methyltransferase type 11 domain-containing protein</fullName>
    </recommendedName>
</protein>
<evidence type="ECO:0000256" key="2">
    <source>
        <dbReference type="ARBA" id="ARBA00022603"/>
    </source>
</evidence>